<name>A0A015YBB8_BACFG</name>
<dbReference type="EMBL" id="JGDM01000075">
    <property type="protein sequence ID" value="EXZ43730.1"/>
    <property type="molecule type" value="Genomic_DNA"/>
</dbReference>
<protein>
    <submittedName>
        <fullName evidence="1">Uncharacterized protein</fullName>
    </submittedName>
</protein>
<evidence type="ECO:0000313" key="1">
    <source>
        <dbReference type="EMBL" id="EXZ43730.1"/>
    </source>
</evidence>
<accession>A0A015YBB8</accession>
<dbReference type="Proteomes" id="UP000022272">
    <property type="component" value="Unassembled WGS sequence"/>
</dbReference>
<dbReference type="AlphaFoldDB" id="A0A015YBB8"/>
<organism evidence="1 2">
    <name type="scientific">Bacteroides fragilis str. 2-F-2 #4</name>
    <dbReference type="NCBI Taxonomy" id="1339280"/>
    <lineage>
        <taxon>Bacteria</taxon>
        <taxon>Pseudomonadati</taxon>
        <taxon>Bacteroidota</taxon>
        <taxon>Bacteroidia</taxon>
        <taxon>Bacteroidales</taxon>
        <taxon>Bacteroidaceae</taxon>
        <taxon>Bacteroides</taxon>
    </lineage>
</organism>
<reference evidence="1 2" key="1">
    <citation type="submission" date="2014-02" db="EMBL/GenBank/DDBJ databases">
        <authorList>
            <person name="Sears C."/>
            <person name="Carroll K."/>
            <person name="Sack B.R."/>
            <person name="Qadri F."/>
            <person name="Myers L.L."/>
            <person name="Chung G.-T."/>
            <person name="Escheverria P."/>
            <person name="Fraser C.M."/>
            <person name="Sadzewicz L."/>
            <person name="Shefchek K.A."/>
            <person name="Tallon L."/>
            <person name="Das S.P."/>
            <person name="Daugherty S."/>
            <person name="Mongodin E.F."/>
        </authorList>
    </citation>
    <scope>NUCLEOTIDE SEQUENCE [LARGE SCALE GENOMIC DNA]</scope>
    <source>
        <strain evidence="1 2">2-F-2 #4</strain>
    </source>
</reference>
<comment type="caution">
    <text evidence="1">The sequence shown here is derived from an EMBL/GenBank/DDBJ whole genome shotgun (WGS) entry which is preliminary data.</text>
</comment>
<sequence length="85" mass="9055">MQQAFVESQATESLLQQGAADSAASTATEVESAAASELAVLLPPHETIAKENATIAAAKKNFVFILKIFALNVYKYSIANINKNK</sequence>
<gene>
    <name evidence="1" type="ORF">M076_3410</name>
</gene>
<proteinExistence type="predicted"/>
<evidence type="ECO:0000313" key="2">
    <source>
        <dbReference type="Proteomes" id="UP000022272"/>
    </source>
</evidence>